<dbReference type="AlphaFoldDB" id="A0A2A9FCG0"/>
<evidence type="ECO:0000313" key="1">
    <source>
        <dbReference type="EMBL" id="PFG48242.1"/>
    </source>
</evidence>
<organism evidence="1 2">
    <name type="scientific">Amycolatopsis sulphurea</name>
    <dbReference type="NCBI Taxonomy" id="76022"/>
    <lineage>
        <taxon>Bacteria</taxon>
        <taxon>Bacillati</taxon>
        <taxon>Actinomycetota</taxon>
        <taxon>Actinomycetes</taxon>
        <taxon>Pseudonocardiales</taxon>
        <taxon>Pseudonocardiaceae</taxon>
        <taxon>Amycolatopsis</taxon>
    </lineage>
</organism>
<comment type="caution">
    <text evidence="1">The sequence shown here is derived from an EMBL/GenBank/DDBJ whole genome shotgun (WGS) entry which is preliminary data.</text>
</comment>
<gene>
    <name evidence="1" type="ORF">ATK36_3321</name>
</gene>
<proteinExistence type="predicted"/>
<evidence type="ECO:0000313" key="2">
    <source>
        <dbReference type="Proteomes" id="UP000243542"/>
    </source>
</evidence>
<dbReference type="Proteomes" id="UP000243542">
    <property type="component" value="Unassembled WGS sequence"/>
</dbReference>
<sequence>MSLEKTPGWWLPSTCPSTIAGPTSPGAGESRYQAACVGVFTEGTEIWLSLPGSTVIREDLAPIPGISTEVGRKPANGFTTGTEVLDGAGSSTNLSPIADTVIPSVLFVEKAGEGFHD</sequence>
<reference evidence="1 2" key="1">
    <citation type="submission" date="2017-10" db="EMBL/GenBank/DDBJ databases">
        <title>Sequencing the genomes of 1000 actinobacteria strains.</title>
        <authorList>
            <person name="Klenk H.-P."/>
        </authorList>
    </citation>
    <scope>NUCLEOTIDE SEQUENCE [LARGE SCALE GENOMIC DNA]</scope>
    <source>
        <strain evidence="1 2">DSM 46092</strain>
    </source>
</reference>
<accession>A0A2A9FCG0</accession>
<name>A0A2A9FCG0_9PSEU</name>
<keyword evidence="2" id="KW-1185">Reference proteome</keyword>
<dbReference type="EMBL" id="PDJK01000002">
    <property type="protein sequence ID" value="PFG48242.1"/>
    <property type="molecule type" value="Genomic_DNA"/>
</dbReference>
<protein>
    <submittedName>
        <fullName evidence="1">Uncharacterized protein</fullName>
    </submittedName>
</protein>